<evidence type="ECO:0000256" key="1">
    <source>
        <dbReference type="SAM" id="SignalP"/>
    </source>
</evidence>
<feature type="signal peptide" evidence="1">
    <location>
        <begin position="1"/>
        <end position="19"/>
    </location>
</feature>
<evidence type="ECO:0000313" key="3">
    <source>
        <dbReference type="Proteomes" id="UP001228643"/>
    </source>
</evidence>
<proteinExistence type="predicted"/>
<gene>
    <name evidence="2" type="ORF">QLS97_01515</name>
</gene>
<name>A0AAW6TL44_9FLAO</name>
<feature type="chain" id="PRO_5043678263" evidence="1">
    <location>
        <begin position="20"/>
        <end position="1094"/>
    </location>
</feature>
<dbReference type="EMBL" id="JASCRY010000001">
    <property type="protein sequence ID" value="MDI5948313.1"/>
    <property type="molecule type" value="Genomic_DNA"/>
</dbReference>
<dbReference type="InterPro" id="IPR006626">
    <property type="entry name" value="PbH1"/>
</dbReference>
<dbReference type="SUPFAM" id="SSF51126">
    <property type="entry name" value="Pectin lyase-like"/>
    <property type="match status" value="1"/>
</dbReference>
<organism evidence="2 3">
    <name type="scientific">Flavobacterium yafengii</name>
    <dbReference type="NCBI Taxonomy" id="3041253"/>
    <lineage>
        <taxon>Bacteria</taxon>
        <taxon>Pseudomonadati</taxon>
        <taxon>Bacteroidota</taxon>
        <taxon>Flavobacteriia</taxon>
        <taxon>Flavobacteriales</taxon>
        <taxon>Flavobacteriaceae</taxon>
        <taxon>Flavobacterium</taxon>
    </lineage>
</organism>
<dbReference type="NCBIfam" id="NF033708">
    <property type="entry name" value="T9SS_Cterm_ChiA"/>
    <property type="match status" value="1"/>
</dbReference>
<keyword evidence="3" id="KW-1185">Reference proteome</keyword>
<keyword evidence="1" id="KW-0732">Signal</keyword>
<dbReference type="InterPro" id="IPR011050">
    <property type="entry name" value="Pectin_lyase_fold/virulence"/>
</dbReference>
<protein>
    <submittedName>
        <fullName evidence="2">T9SS sorting signal type C domain-containing protein</fullName>
    </submittedName>
</protein>
<comment type="caution">
    <text evidence="2">The sequence shown here is derived from an EMBL/GenBank/DDBJ whole genome shotgun (WGS) entry which is preliminary data.</text>
</comment>
<dbReference type="AlphaFoldDB" id="A0AAW6TL44"/>
<dbReference type="Proteomes" id="UP001228643">
    <property type="component" value="Unassembled WGS sequence"/>
</dbReference>
<reference evidence="2 3" key="1">
    <citation type="submission" date="2023-04" db="EMBL/GenBank/DDBJ databases">
        <title>Two novel species of Flavobacterium.</title>
        <authorList>
            <person name="Liu Q."/>
            <person name="Xin Y.-H."/>
        </authorList>
    </citation>
    <scope>NUCLEOTIDE SEQUENCE [LARGE SCALE GENOMIC DNA]</scope>
    <source>
        <strain evidence="2 3">LB2P87</strain>
    </source>
</reference>
<dbReference type="RefSeq" id="WP_282713923.1">
    <property type="nucleotide sequence ID" value="NZ_JASCRY010000001.1"/>
</dbReference>
<dbReference type="SMART" id="SM00710">
    <property type="entry name" value="PbH1"/>
    <property type="match status" value="9"/>
</dbReference>
<accession>A0AAW6TL44</accession>
<sequence length="1094" mass="118569">MKKILLLFLLLPFIGFSQALSGNYIIKSTNTAPFNTLTNAVNRINSVGASGPVFFLLDDTTYSNATGETFPIIITQFTGTSAANTLTIKPNIGKTVTIAASNRNGFTGIPAVIEFNGADNIIIDGNNATGTTRNLTLINNDAINYIDRTVLWVASNDANGATNIDIKNTILKSNIRNQQARQLSGIYSGSNSLGGNNSLGLGNAQSNNSETKITNNEFINVRQGVYINSNATLKTSKTALESNIFGSTINTEKPSLPIYMINTNDFTITDNVINGVLNDNTGNPSISGITIENGSNYNIKRNTISDVILTTNHIIQYAIFISGTQTNGIISENKITNIKNTGNGIIRTLSLQMNATTSANMLVANNFISDITTTGTTTNGASGIQIQSGRNIKLYHNSVVLNGNQNNISAALNINTGTELDIINNIFGNTSTTGTAYSVYSTVAASSFLNIDYNDYYSARHIGFLGGNRTTLANWQTATTKDRNSINVIPTFVSIADLHLSGTNAAFDDKGTPLAIIPTDIDEESRSTVAPDMGADEYNRCKISSNWNGTNWSNGTPTISIKAIISGTYNTQIHGNIITCELTINTEKTLTITSGKFVEVQNDVTVIGNLIIENNGSLIQNDDDAKSTGIINVIRNSSFMKQYDYTYWSSPVAGIKLSNFKESYLYYSFNDAVDNWQFESENTIMAPGKGYIARAPENDLATQIVSTTFTGVPFTGLIELPIATAETGSLGLIGNPYPSALNADAFLTNANNKDILEGTLYFWTHNTAIAANTPNPGSGVFAYSGDDYASYNLTGSTVTTSPALSGKTNNNNNRPQGNIASGQGFFAEIKATAPATKKLVFNNSMRVKGENGNTQFFKTKAAKSASNTTLEKNRVWVNITNEQGAYSEMLLGYITGATNDYDNGYDGKTFSSDSFVSMYSILGEENLSIQGRSLPFNEEDSIPLGFENTIGGTFSVGIDSFDGFFSNQQVFLYDKKNDATVNLKQGRYTFTTEKGTFNDRFELKFKDKTLGVENPELVQNGIVLFKNGSQIQLVSEEKNIQDITIYNILGKSIYQKKNINTLEHTTNGIQTQKQLVIVKIKTEDGLEITKKMML</sequence>
<evidence type="ECO:0000313" key="2">
    <source>
        <dbReference type="EMBL" id="MDI5948313.1"/>
    </source>
</evidence>